<name>A0A6G1SB99_9ACAR</name>
<gene>
    <name evidence="4" type="primary">Cebpz</name>
    <name evidence="4" type="ORF">g.20200</name>
</gene>
<evidence type="ECO:0000313" key="4">
    <source>
        <dbReference type="EMBL" id="MDE47213.1"/>
    </source>
</evidence>
<evidence type="ECO:0000259" key="3">
    <source>
        <dbReference type="Pfam" id="PF03914"/>
    </source>
</evidence>
<dbReference type="Pfam" id="PF03914">
    <property type="entry name" value="CBF"/>
    <property type="match status" value="1"/>
</dbReference>
<dbReference type="GO" id="GO:0005634">
    <property type="term" value="C:nucleus"/>
    <property type="evidence" value="ECO:0007669"/>
    <property type="project" value="TreeGrafter"/>
</dbReference>
<dbReference type="InterPro" id="IPR016024">
    <property type="entry name" value="ARM-type_fold"/>
</dbReference>
<dbReference type="PANTHER" id="PTHR12048:SF0">
    <property type="entry name" value="CCAAT_ENHANCER-BINDING PROTEIN ZETA"/>
    <property type="match status" value="1"/>
</dbReference>
<comment type="similarity">
    <text evidence="1">Belongs to the CBF/MAK21 family.</text>
</comment>
<dbReference type="InterPro" id="IPR005612">
    <property type="entry name" value="CCAAT-binding_factor"/>
</dbReference>
<evidence type="ECO:0000256" key="1">
    <source>
        <dbReference type="ARBA" id="ARBA00007797"/>
    </source>
</evidence>
<accession>A0A6G1SB99</accession>
<dbReference type="EMBL" id="GGYP01002442">
    <property type="protein sequence ID" value="MDE47213.1"/>
    <property type="molecule type" value="Transcribed_RNA"/>
</dbReference>
<dbReference type="SUPFAM" id="SSF48371">
    <property type="entry name" value="ARM repeat"/>
    <property type="match status" value="1"/>
</dbReference>
<feature type="domain" description="CCAAT-binding factor" evidence="3">
    <location>
        <begin position="277"/>
        <end position="457"/>
    </location>
</feature>
<dbReference type="AlphaFoldDB" id="A0A6G1SB99"/>
<sequence length="463" mass="53618">MAKFKKGTELEWMDTVLKKGTISDKLAAHTLLIHETKNWSSLNELIEMVDPRKCRRRCVMAMITLKELFLDSLNISHKNCQITEEEDKKKVRFYYVKFVDNLNRVAFDNLQETRHKAIWILSELLHKYQDNKDYILDKLVNKLGDKVPKLASTAGHFVEKAVNSDKDEIRMRTIKYVRVFLARPNQTHRARFYAVSLLSRIKLIRGNHEMSNELMQIYLDLYTTLMKDDKIDSRMMSAILTGIHRAYPYSKLNNDIFEQHLQTLYTIAHKVNFRMRVVAMTLIKNIVQKRAELNKSPIEDRFYNLVFSQLIAPELHTSSRQESFIGFVLNVINEDTVVDRKEAFIKRMLHVAVNSQPDLANLLMTTITKIKGYNTDLCVINSKDDNMDTDSSSDDDDSNAGSSAGGTAVTSSWVHKKTKTSKGCDLLARNPRAAKPEHLNELYLLRLYYDPKIAEIAQKMMRD</sequence>
<reference evidence="4" key="1">
    <citation type="submission" date="2018-10" db="EMBL/GenBank/DDBJ databases">
        <title>Transcriptome assembly of Aceria tosichella (Wheat curl mite) Type 2.</title>
        <authorList>
            <person name="Scully E.D."/>
            <person name="Geib S.M."/>
            <person name="Palmer N.A."/>
            <person name="Gupta A.K."/>
            <person name="Sarath G."/>
            <person name="Tatineni S."/>
        </authorList>
    </citation>
    <scope>NUCLEOTIDE SEQUENCE</scope>
    <source>
        <strain evidence="4">LincolnNE</strain>
    </source>
</reference>
<feature type="compositionally biased region" description="Acidic residues" evidence="2">
    <location>
        <begin position="387"/>
        <end position="398"/>
    </location>
</feature>
<protein>
    <submittedName>
        <fullName evidence="4">CCAAT/enhancer-binding protein zeta</fullName>
    </submittedName>
</protein>
<evidence type="ECO:0000256" key="2">
    <source>
        <dbReference type="SAM" id="MobiDB-lite"/>
    </source>
</evidence>
<feature type="compositionally biased region" description="Low complexity" evidence="2">
    <location>
        <begin position="399"/>
        <end position="412"/>
    </location>
</feature>
<dbReference type="InterPro" id="IPR040155">
    <property type="entry name" value="CEBPZ/Mak21-like"/>
</dbReference>
<feature type="region of interest" description="Disordered" evidence="2">
    <location>
        <begin position="387"/>
        <end position="414"/>
    </location>
</feature>
<organism evidence="4">
    <name type="scientific">Aceria tosichella</name>
    <name type="common">wheat curl mite</name>
    <dbReference type="NCBI Taxonomy" id="561515"/>
    <lineage>
        <taxon>Eukaryota</taxon>
        <taxon>Metazoa</taxon>
        <taxon>Ecdysozoa</taxon>
        <taxon>Arthropoda</taxon>
        <taxon>Chelicerata</taxon>
        <taxon>Arachnida</taxon>
        <taxon>Acari</taxon>
        <taxon>Acariformes</taxon>
        <taxon>Trombidiformes</taxon>
        <taxon>Prostigmata</taxon>
        <taxon>Eupodina</taxon>
        <taxon>Eriophyoidea</taxon>
        <taxon>Eriophyidae</taxon>
        <taxon>Eriophyinae</taxon>
        <taxon>Aceriini</taxon>
        <taxon>Aceria</taxon>
    </lineage>
</organism>
<dbReference type="PANTHER" id="PTHR12048">
    <property type="entry name" value="CCAAT-BINDING FACTOR-RELATED"/>
    <property type="match status" value="1"/>
</dbReference>
<proteinExistence type="inferred from homology"/>